<reference evidence="6" key="1">
    <citation type="journal article" date="2020" name="Stud. Mycol.">
        <title>101 Dothideomycetes genomes: a test case for predicting lifestyles and emergence of pathogens.</title>
        <authorList>
            <person name="Haridas S."/>
            <person name="Albert R."/>
            <person name="Binder M."/>
            <person name="Bloem J."/>
            <person name="Labutti K."/>
            <person name="Salamov A."/>
            <person name="Andreopoulos B."/>
            <person name="Baker S."/>
            <person name="Barry K."/>
            <person name="Bills G."/>
            <person name="Bluhm B."/>
            <person name="Cannon C."/>
            <person name="Castanera R."/>
            <person name="Culley D."/>
            <person name="Daum C."/>
            <person name="Ezra D."/>
            <person name="Gonzalez J."/>
            <person name="Henrissat B."/>
            <person name="Kuo A."/>
            <person name="Liang C."/>
            <person name="Lipzen A."/>
            <person name="Lutzoni F."/>
            <person name="Magnuson J."/>
            <person name="Mondo S."/>
            <person name="Nolan M."/>
            <person name="Ohm R."/>
            <person name="Pangilinan J."/>
            <person name="Park H.-J."/>
            <person name="Ramirez L."/>
            <person name="Alfaro M."/>
            <person name="Sun H."/>
            <person name="Tritt A."/>
            <person name="Yoshinaga Y."/>
            <person name="Zwiers L.-H."/>
            <person name="Turgeon B."/>
            <person name="Goodwin S."/>
            <person name="Spatafora J."/>
            <person name="Crous P."/>
            <person name="Grigoriev I."/>
        </authorList>
    </citation>
    <scope>NUCLEOTIDE SEQUENCE</scope>
    <source>
        <strain evidence="6">CBS 122681</strain>
    </source>
</reference>
<evidence type="ECO:0000256" key="2">
    <source>
        <dbReference type="ARBA" id="ARBA00023012"/>
    </source>
</evidence>
<feature type="domain" description="Response regulatory" evidence="5">
    <location>
        <begin position="46"/>
        <end position="197"/>
    </location>
</feature>
<dbReference type="InterPro" id="IPR011006">
    <property type="entry name" value="CheY-like_superfamily"/>
</dbReference>
<keyword evidence="7" id="KW-1185">Reference proteome</keyword>
<proteinExistence type="predicted"/>
<dbReference type="PANTHER" id="PTHR45339">
    <property type="entry name" value="HYBRID SIGNAL TRANSDUCTION HISTIDINE KINASE J"/>
    <property type="match status" value="1"/>
</dbReference>
<comment type="caution">
    <text evidence="3">Lacks conserved residue(s) required for the propagation of feature annotation.</text>
</comment>
<evidence type="ECO:0000259" key="5">
    <source>
        <dbReference type="PROSITE" id="PS50110"/>
    </source>
</evidence>
<dbReference type="GO" id="GO:0000160">
    <property type="term" value="P:phosphorelay signal transduction system"/>
    <property type="evidence" value="ECO:0007669"/>
    <property type="project" value="UniProtKB-KW"/>
</dbReference>
<accession>A0A6A6TF53</accession>
<dbReference type="Proteomes" id="UP000799324">
    <property type="component" value="Unassembled WGS sequence"/>
</dbReference>
<dbReference type="SUPFAM" id="SSF52172">
    <property type="entry name" value="CheY-like"/>
    <property type="match status" value="1"/>
</dbReference>
<name>A0A6A6TF53_9PLEO</name>
<evidence type="ECO:0000256" key="3">
    <source>
        <dbReference type="PROSITE-ProRule" id="PRU00169"/>
    </source>
</evidence>
<dbReference type="AlphaFoldDB" id="A0A6A6TF53"/>
<dbReference type="PANTHER" id="PTHR45339:SF1">
    <property type="entry name" value="HYBRID SIGNAL TRANSDUCTION HISTIDINE KINASE J"/>
    <property type="match status" value="1"/>
</dbReference>
<evidence type="ECO:0000256" key="4">
    <source>
        <dbReference type="SAM" id="MobiDB-lite"/>
    </source>
</evidence>
<keyword evidence="1" id="KW-0597">Phosphoprotein</keyword>
<keyword evidence="2" id="KW-0902">Two-component regulatory system</keyword>
<dbReference type="EMBL" id="MU004320">
    <property type="protein sequence ID" value="KAF2657951.1"/>
    <property type="molecule type" value="Genomic_DNA"/>
</dbReference>
<dbReference type="Gene3D" id="3.40.50.2300">
    <property type="match status" value="1"/>
</dbReference>
<organism evidence="6 7">
    <name type="scientific">Lophiostoma macrostomum CBS 122681</name>
    <dbReference type="NCBI Taxonomy" id="1314788"/>
    <lineage>
        <taxon>Eukaryota</taxon>
        <taxon>Fungi</taxon>
        <taxon>Dikarya</taxon>
        <taxon>Ascomycota</taxon>
        <taxon>Pezizomycotina</taxon>
        <taxon>Dothideomycetes</taxon>
        <taxon>Pleosporomycetidae</taxon>
        <taxon>Pleosporales</taxon>
        <taxon>Lophiostomataceae</taxon>
        <taxon>Lophiostoma</taxon>
    </lineage>
</organism>
<feature type="region of interest" description="Disordered" evidence="4">
    <location>
        <begin position="1"/>
        <end position="36"/>
    </location>
</feature>
<evidence type="ECO:0000313" key="7">
    <source>
        <dbReference type="Proteomes" id="UP000799324"/>
    </source>
</evidence>
<sequence>MDTEASPAVDPTTEPMSSPPATPSSSSAPNPPTTLDATDLLPWPPYVLLVDSNHINLLVMSRILERRLHLPYYPTTTGLSALHAFKTGASHQPPSQSPPSPLLLDDFKSRSFNATPPTRPFTHVIINPNLPHMDGLEAVRQMRRFEDESDMHPSLIIGSGVVVLERNRREAMESGMDWYVFRPLTFPQFRRCFGEGLDWL</sequence>
<gene>
    <name evidence="6" type="ORF">K491DRAFT_714078</name>
</gene>
<dbReference type="InterPro" id="IPR001789">
    <property type="entry name" value="Sig_transdc_resp-reg_receiver"/>
</dbReference>
<evidence type="ECO:0000256" key="1">
    <source>
        <dbReference type="ARBA" id="ARBA00022553"/>
    </source>
</evidence>
<dbReference type="PROSITE" id="PS50110">
    <property type="entry name" value="RESPONSE_REGULATORY"/>
    <property type="match status" value="1"/>
</dbReference>
<evidence type="ECO:0000313" key="6">
    <source>
        <dbReference type="EMBL" id="KAF2657951.1"/>
    </source>
</evidence>
<protein>
    <recommendedName>
        <fullName evidence="5">Response regulatory domain-containing protein</fullName>
    </recommendedName>
</protein>
<dbReference type="OrthoDB" id="303614at2759"/>